<dbReference type="InterPro" id="IPR051609">
    <property type="entry name" value="NmrA/Isoflavone_reductase-like"/>
</dbReference>
<organism evidence="4 5">
    <name type="scientific">Stachybotrys chartarum (strain CBS 109288 / IBT 7711)</name>
    <name type="common">Toxic black mold</name>
    <name type="synonym">Stilbospora chartarum</name>
    <dbReference type="NCBI Taxonomy" id="1280523"/>
    <lineage>
        <taxon>Eukaryota</taxon>
        <taxon>Fungi</taxon>
        <taxon>Dikarya</taxon>
        <taxon>Ascomycota</taxon>
        <taxon>Pezizomycotina</taxon>
        <taxon>Sordariomycetes</taxon>
        <taxon>Hypocreomycetidae</taxon>
        <taxon>Hypocreales</taxon>
        <taxon>Stachybotryaceae</taxon>
        <taxon>Stachybotrys</taxon>
    </lineage>
</organism>
<dbReference type="AlphaFoldDB" id="A0A084BB31"/>
<sequence length="321" mass="35174">MSIPSKRILVLGATGVVGKVLTNSLLNAGPAFDHIGIFTSAESAASKSALLDEFRSRGAEVIVGDLFSEEDVLNAYKHYDTVVSAVGRFAIDKQIDLIATAERSPSIVRFIPSEFGTDVAYNATSALEKPHQKKLKVRAFLESSAVQRLKYTYIVTGPIADLYAGDMSSEPRMGSFSVAKKEATLLGDGKGKINLTTMGDCGRLLVAVLRNPQYCDNKAVFVNSFTATPEEILAEMERQTETRWKIDYTSLEDLKTLEAQAWKEEKPLASIYTLRRIWTQGLTLYDKMDNEAIGVAKTDTLEMVVQEAVKSPVAAFQSGKL</sequence>
<accession>A0A084BB31</accession>
<dbReference type="Proteomes" id="UP000028045">
    <property type="component" value="Unassembled WGS sequence"/>
</dbReference>
<keyword evidence="5" id="KW-1185">Reference proteome</keyword>
<evidence type="ECO:0000256" key="1">
    <source>
        <dbReference type="ARBA" id="ARBA00022857"/>
    </source>
</evidence>
<dbReference type="Gene3D" id="3.40.50.720">
    <property type="entry name" value="NAD(P)-binding Rossmann-like Domain"/>
    <property type="match status" value="1"/>
</dbReference>
<dbReference type="EMBL" id="KL647490">
    <property type="protein sequence ID" value="KEY74760.1"/>
    <property type="molecule type" value="Genomic_DNA"/>
</dbReference>
<dbReference type="SUPFAM" id="SSF51735">
    <property type="entry name" value="NAD(P)-binding Rossmann-fold domains"/>
    <property type="match status" value="1"/>
</dbReference>
<keyword evidence="2" id="KW-0560">Oxidoreductase</keyword>
<name>A0A084BB31_STACB</name>
<dbReference type="Pfam" id="PF05368">
    <property type="entry name" value="NmrA"/>
    <property type="match status" value="1"/>
</dbReference>
<evidence type="ECO:0000313" key="4">
    <source>
        <dbReference type="EMBL" id="KEY74760.1"/>
    </source>
</evidence>
<dbReference type="PANTHER" id="PTHR47706:SF11">
    <property type="entry name" value="ISOFLAVONE REDUCTASE FAMILY PROTEIN (AFU_ORTHOLOGUE AFUA_1G12510)"/>
    <property type="match status" value="1"/>
</dbReference>
<reference evidence="4 5" key="1">
    <citation type="journal article" date="2014" name="BMC Genomics">
        <title>Comparative genome sequencing reveals chemotype-specific gene clusters in the toxigenic black mold Stachybotrys.</title>
        <authorList>
            <person name="Semeiks J."/>
            <person name="Borek D."/>
            <person name="Otwinowski Z."/>
            <person name="Grishin N.V."/>
        </authorList>
    </citation>
    <scope>NUCLEOTIDE SEQUENCE [LARGE SCALE GENOMIC DNA]</scope>
    <source>
        <strain evidence="5">CBS 109288 / IBT 7711</strain>
    </source>
</reference>
<dbReference type="GO" id="GO:0016491">
    <property type="term" value="F:oxidoreductase activity"/>
    <property type="evidence" value="ECO:0007669"/>
    <property type="project" value="UniProtKB-KW"/>
</dbReference>
<keyword evidence="1" id="KW-0521">NADP</keyword>
<dbReference type="PANTHER" id="PTHR47706">
    <property type="entry name" value="NMRA-LIKE FAMILY PROTEIN"/>
    <property type="match status" value="1"/>
</dbReference>
<evidence type="ECO:0000256" key="2">
    <source>
        <dbReference type="ARBA" id="ARBA00023002"/>
    </source>
</evidence>
<feature type="domain" description="NmrA-like" evidence="3">
    <location>
        <begin position="5"/>
        <end position="257"/>
    </location>
</feature>
<dbReference type="HOGENOM" id="CLU_044876_2_0_1"/>
<proteinExistence type="predicted"/>
<dbReference type="InterPro" id="IPR008030">
    <property type="entry name" value="NmrA-like"/>
</dbReference>
<dbReference type="Gene3D" id="3.90.25.10">
    <property type="entry name" value="UDP-galactose 4-epimerase, domain 1"/>
    <property type="match status" value="1"/>
</dbReference>
<evidence type="ECO:0000313" key="5">
    <source>
        <dbReference type="Proteomes" id="UP000028045"/>
    </source>
</evidence>
<protein>
    <recommendedName>
        <fullName evidence="3">NmrA-like domain-containing protein</fullName>
    </recommendedName>
</protein>
<dbReference type="OrthoDB" id="419598at2759"/>
<evidence type="ECO:0000259" key="3">
    <source>
        <dbReference type="Pfam" id="PF05368"/>
    </source>
</evidence>
<gene>
    <name evidence="4" type="ORF">S7711_06662</name>
</gene>
<dbReference type="InterPro" id="IPR036291">
    <property type="entry name" value="NAD(P)-bd_dom_sf"/>
</dbReference>